<dbReference type="Gene3D" id="3.30.420.10">
    <property type="entry name" value="Ribonuclease H-like superfamily/Ribonuclease H"/>
    <property type="match status" value="1"/>
</dbReference>
<dbReference type="SUPFAM" id="SSF53098">
    <property type="entry name" value="Ribonuclease H-like"/>
    <property type="match status" value="1"/>
</dbReference>
<reference evidence="3" key="1">
    <citation type="submission" date="2025-08" db="UniProtKB">
        <authorList>
            <consortium name="RefSeq"/>
        </authorList>
    </citation>
    <scope>IDENTIFICATION</scope>
    <source>
        <tissue evidence="3">Whole body</tissue>
    </source>
</reference>
<dbReference type="AlphaFoldDB" id="A0A8B8FER3"/>
<feature type="domain" description="Integrase catalytic" evidence="1">
    <location>
        <begin position="152"/>
        <end position="313"/>
    </location>
</feature>
<keyword evidence="2" id="KW-1185">Reference proteome</keyword>
<dbReference type="InterPro" id="IPR036397">
    <property type="entry name" value="RNaseH_sf"/>
</dbReference>
<dbReference type="PANTHER" id="PTHR37984">
    <property type="entry name" value="PROTEIN CBG26694"/>
    <property type="match status" value="1"/>
</dbReference>
<name>A0A8B8FER3_9HEMI</name>
<dbReference type="InterPro" id="IPR001584">
    <property type="entry name" value="Integrase_cat-core"/>
</dbReference>
<evidence type="ECO:0000259" key="1">
    <source>
        <dbReference type="PROSITE" id="PS50994"/>
    </source>
</evidence>
<dbReference type="OrthoDB" id="6576283at2759"/>
<dbReference type="PROSITE" id="PS50994">
    <property type="entry name" value="INTEGRASE"/>
    <property type="match status" value="1"/>
</dbReference>
<organism evidence="2 3">
    <name type="scientific">Sipha flava</name>
    <name type="common">yellow sugarcane aphid</name>
    <dbReference type="NCBI Taxonomy" id="143950"/>
    <lineage>
        <taxon>Eukaryota</taxon>
        <taxon>Metazoa</taxon>
        <taxon>Ecdysozoa</taxon>
        <taxon>Arthropoda</taxon>
        <taxon>Hexapoda</taxon>
        <taxon>Insecta</taxon>
        <taxon>Pterygota</taxon>
        <taxon>Neoptera</taxon>
        <taxon>Paraneoptera</taxon>
        <taxon>Hemiptera</taxon>
        <taxon>Sternorrhyncha</taxon>
        <taxon>Aphidomorpha</taxon>
        <taxon>Aphidoidea</taxon>
        <taxon>Aphididae</taxon>
        <taxon>Sipha</taxon>
    </lineage>
</organism>
<dbReference type="GO" id="GO:0015074">
    <property type="term" value="P:DNA integration"/>
    <property type="evidence" value="ECO:0007669"/>
    <property type="project" value="InterPro"/>
</dbReference>
<evidence type="ECO:0000313" key="3">
    <source>
        <dbReference type="RefSeq" id="XP_025408962.1"/>
    </source>
</evidence>
<dbReference type="PANTHER" id="PTHR37984:SF5">
    <property type="entry name" value="PROTEIN NYNRIN-LIKE"/>
    <property type="match status" value="1"/>
</dbReference>
<dbReference type="Proteomes" id="UP000694846">
    <property type="component" value="Unplaced"/>
</dbReference>
<protein>
    <submittedName>
        <fullName evidence="3">KRAB-A domain-containing protein 2-like</fullName>
    </submittedName>
</protein>
<dbReference type="RefSeq" id="XP_025408962.1">
    <property type="nucleotide sequence ID" value="XM_025553177.1"/>
</dbReference>
<accession>A0A8B8FER3</accession>
<dbReference type="InterPro" id="IPR050951">
    <property type="entry name" value="Retrovirus_Pol_polyprotein"/>
</dbReference>
<gene>
    <name evidence="3" type="primary">LOC112682548</name>
</gene>
<sequence length="529" mass="60226">MSETETEISTQERFLKKLMELAKGKDNHYNIITKDAYNLLLKEVEDAILATKKTSTQYRRMKRFNVIEFGGTKKLITRGDPVKFYLPVEDIFNVIELSHVAVGHGGRDCLKVETSRKYANITTDMINIFLSLCETCQKKKKLGKKGLVSKTILHTEFNSRCQIDLIDMQSQPDAQFRFILNYQDHLTKFVLLRPLQTKRAEEVASHVLDIFLTFGAPVLLHSDNGKEFVNNVILELTALWPELKIVHGKPRHSQSQGSIERANQDVVRILASWMTDNKSTNWSIGLKFVQFMKNRAHHAGINMTPYKAMFGVDPRVGLVTSNLPNELIATINVEDELESLISTETTSENMIRQKAAVSDTIDAIRKKAHANLEKQATRMMTRTENKFPAVEVGVNVVIRIPDVDKGKTDHPNLIGIVLEKTEYDLYRIGCKDGILEKLYCRSEFITCKEKFITYSQVPKNHISLRVAATKASTGSGQGFDVKIMYNDIKYLGMIGIIGSEKYFPREIEEILPVFVSKNKNVDLYKKKKI</sequence>
<dbReference type="GO" id="GO:0003676">
    <property type="term" value="F:nucleic acid binding"/>
    <property type="evidence" value="ECO:0007669"/>
    <property type="project" value="InterPro"/>
</dbReference>
<dbReference type="GeneID" id="112682548"/>
<evidence type="ECO:0000313" key="2">
    <source>
        <dbReference type="Proteomes" id="UP000694846"/>
    </source>
</evidence>
<proteinExistence type="predicted"/>
<dbReference type="InterPro" id="IPR012337">
    <property type="entry name" value="RNaseH-like_sf"/>
</dbReference>